<protein>
    <submittedName>
        <fullName evidence="1">Aspartokinase</fullName>
    </submittedName>
</protein>
<sequence length="45" mass="4808">MDSDEKSRKGSVAEAGKNPFVFPAGFTLNKCKAVKKSFLGGLSRC</sequence>
<proteinExistence type="predicted"/>
<dbReference type="EMBL" id="LKPO01000004">
    <property type="protein sequence ID" value="OLF96578.1"/>
    <property type="molecule type" value="Genomic_DNA"/>
</dbReference>
<organism evidence="1 2">
    <name type="scientific">Bacillus paralicheniformis</name>
    <dbReference type="NCBI Taxonomy" id="1648923"/>
    <lineage>
        <taxon>Bacteria</taxon>
        <taxon>Bacillati</taxon>
        <taxon>Bacillota</taxon>
        <taxon>Bacilli</taxon>
        <taxon>Bacillales</taxon>
        <taxon>Bacillaceae</taxon>
        <taxon>Bacillus</taxon>
    </lineage>
</organism>
<dbReference type="GO" id="GO:0016301">
    <property type="term" value="F:kinase activity"/>
    <property type="evidence" value="ECO:0007669"/>
    <property type="project" value="UniProtKB-KW"/>
</dbReference>
<gene>
    <name evidence="1" type="ORF">B4121_0789</name>
</gene>
<keyword evidence="1" id="KW-0808">Transferase</keyword>
<keyword evidence="1" id="KW-0418">Kinase</keyword>
<dbReference type="Proteomes" id="UP000185604">
    <property type="component" value="Unassembled WGS sequence"/>
</dbReference>
<accession>A0A6N2GTR0</accession>
<dbReference type="AlphaFoldDB" id="A0A6N2GTR0"/>
<reference evidence="1 2" key="1">
    <citation type="journal article" date="2016" name="Front. Microbiol.">
        <title>High-Level Heat Resistance of Spores of Bacillus amyloliquefaciens and Bacillus licheniformis Results from the Presence of a spoVA Operon in a Tn1546 Transposon.</title>
        <authorList>
            <person name="Berendsen E.M."/>
            <person name="Koning R.A."/>
            <person name="Boekhorst J."/>
            <person name="de Jong A."/>
            <person name="Kuipers O.P."/>
            <person name="Wells-Bennik M.H."/>
        </authorList>
    </citation>
    <scope>NUCLEOTIDE SEQUENCE [LARGE SCALE GENOMIC DNA]</scope>
    <source>
        <strain evidence="1 2">B4121</strain>
    </source>
</reference>
<comment type="caution">
    <text evidence="1">The sequence shown here is derived from an EMBL/GenBank/DDBJ whole genome shotgun (WGS) entry which is preliminary data.</text>
</comment>
<evidence type="ECO:0000313" key="2">
    <source>
        <dbReference type="Proteomes" id="UP000185604"/>
    </source>
</evidence>
<evidence type="ECO:0000313" key="1">
    <source>
        <dbReference type="EMBL" id="OLF96578.1"/>
    </source>
</evidence>
<name>A0A6N2GTR0_9BACI</name>